<evidence type="ECO:0000259" key="2">
    <source>
        <dbReference type="PROSITE" id="PS51071"/>
    </source>
</evidence>
<proteinExistence type="predicted"/>
<reference evidence="4" key="1">
    <citation type="journal article" date="2021" name="PeerJ">
        <title>Extensive microbial diversity within the chicken gut microbiome revealed by metagenomics and culture.</title>
        <authorList>
            <person name="Gilroy R."/>
            <person name="Ravi A."/>
            <person name="Getino M."/>
            <person name="Pursley I."/>
            <person name="Horton D.L."/>
            <person name="Alikhan N.F."/>
            <person name="Baker D."/>
            <person name="Gharbi K."/>
            <person name="Hall N."/>
            <person name="Watson M."/>
            <person name="Adriaenssens E.M."/>
            <person name="Foster-Nyarko E."/>
            <person name="Jarju S."/>
            <person name="Secka A."/>
            <person name="Antonio M."/>
            <person name="Oren A."/>
            <person name="Chaudhuri R.R."/>
            <person name="La Ragione R."/>
            <person name="Hildebrand F."/>
            <person name="Pallen M.J."/>
        </authorList>
    </citation>
    <scope>NUCLEOTIDE SEQUENCE</scope>
    <source>
        <strain evidence="4">ChiHjej13B12-4958</strain>
    </source>
</reference>
<feature type="domain" description="SIS" evidence="3">
    <location>
        <begin position="142"/>
        <end position="278"/>
    </location>
</feature>
<dbReference type="AlphaFoldDB" id="A0A9D2QEA4"/>
<dbReference type="Pfam" id="PF01418">
    <property type="entry name" value="HTH_6"/>
    <property type="match status" value="1"/>
</dbReference>
<dbReference type="PROSITE" id="PS51464">
    <property type="entry name" value="SIS"/>
    <property type="match status" value="1"/>
</dbReference>
<dbReference type="GO" id="GO:1901135">
    <property type="term" value="P:carbohydrate derivative metabolic process"/>
    <property type="evidence" value="ECO:0007669"/>
    <property type="project" value="InterPro"/>
</dbReference>
<feature type="domain" description="HTH rpiR-type" evidence="2">
    <location>
        <begin position="1"/>
        <end position="77"/>
    </location>
</feature>
<dbReference type="EMBL" id="DWVP01000024">
    <property type="protein sequence ID" value="HJC85996.1"/>
    <property type="molecule type" value="Genomic_DNA"/>
</dbReference>
<dbReference type="Pfam" id="PF01380">
    <property type="entry name" value="SIS"/>
    <property type="match status" value="1"/>
</dbReference>
<evidence type="ECO:0000259" key="3">
    <source>
        <dbReference type="PROSITE" id="PS51464"/>
    </source>
</evidence>
<dbReference type="PANTHER" id="PTHR30514">
    <property type="entry name" value="GLUCOKINASE"/>
    <property type="match status" value="1"/>
</dbReference>
<sequence>MELDDRIATHRSALTPAEVRVAEFMAGNPHSVGHLSALKLAEASRTSDATVVRTVRKLGFEGLDELRENLATELSRTGWLGSSIQALADHAGQTGESGLSGQSAQSDNTAQADGPISLHIRDSAAALDSLPERVGERALSTAVETLNRAGRIVLIGFGPSRCLADYASHRFRRSGVSTIAAGSAGRSFADELSWLTRGDVVVLMSYDRPTREVCVLYDRAEELDVPIIQLSEDSHTVDPRCAAVLGVGRGNPTFIPGYAPTVAVLEALVLAVVASNPERSANAGQILDDLREQLS</sequence>
<feature type="region of interest" description="Disordered" evidence="1">
    <location>
        <begin position="91"/>
        <end position="113"/>
    </location>
</feature>
<gene>
    <name evidence="4" type="ORF">H9751_10740</name>
</gene>
<feature type="compositionally biased region" description="Polar residues" evidence="1">
    <location>
        <begin position="94"/>
        <end position="111"/>
    </location>
</feature>
<dbReference type="GO" id="GO:0003700">
    <property type="term" value="F:DNA-binding transcription factor activity"/>
    <property type="evidence" value="ECO:0007669"/>
    <property type="project" value="InterPro"/>
</dbReference>
<dbReference type="InterPro" id="IPR001347">
    <property type="entry name" value="SIS_dom"/>
</dbReference>
<evidence type="ECO:0000313" key="5">
    <source>
        <dbReference type="Proteomes" id="UP000823858"/>
    </source>
</evidence>
<dbReference type="InterPro" id="IPR000281">
    <property type="entry name" value="HTH_RpiR"/>
</dbReference>
<accession>A0A9D2QEA4</accession>
<dbReference type="Proteomes" id="UP000823858">
    <property type="component" value="Unassembled WGS sequence"/>
</dbReference>
<comment type="caution">
    <text evidence="4">The sequence shown here is derived from an EMBL/GenBank/DDBJ whole genome shotgun (WGS) entry which is preliminary data.</text>
</comment>
<dbReference type="SUPFAM" id="SSF53697">
    <property type="entry name" value="SIS domain"/>
    <property type="match status" value="1"/>
</dbReference>
<dbReference type="InterPro" id="IPR009057">
    <property type="entry name" value="Homeodomain-like_sf"/>
</dbReference>
<dbReference type="GO" id="GO:0003677">
    <property type="term" value="F:DNA binding"/>
    <property type="evidence" value="ECO:0007669"/>
    <property type="project" value="InterPro"/>
</dbReference>
<evidence type="ECO:0000313" key="4">
    <source>
        <dbReference type="EMBL" id="HJC85996.1"/>
    </source>
</evidence>
<dbReference type="Gene3D" id="1.10.10.10">
    <property type="entry name" value="Winged helix-like DNA-binding domain superfamily/Winged helix DNA-binding domain"/>
    <property type="match status" value="1"/>
</dbReference>
<name>A0A9D2QEA4_9CORY</name>
<dbReference type="InterPro" id="IPR047640">
    <property type="entry name" value="RpiR-like"/>
</dbReference>
<protein>
    <submittedName>
        <fullName evidence="4">MurR/RpiR family transcriptional regulator</fullName>
    </submittedName>
</protein>
<reference evidence="4" key="2">
    <citation type="submission" date="2021-04" db="EMBL/GenBank/DDBJ databases">
        <authorList>
            <person name="Gilroy R."/>
        </authorList>
    </citation>
    <scope>NUCLEOTIDE SEQUENCE</scope>
    <source>
        <strain evidence="4">ChiHjej13B12-4958</strain>
    </source>
</reference>
<dbReference type="SUPFAM" id="SSF46689">
    <property type="entry name" value="Homeodomain-like"/>
    <property type="match status" value="1"/>
</dbReference>
<dbReference type="Gene3D" id="3.40.50.10490">
    <property type="entry name" value="Glucose-6-phosphate isomerase like protein, domain 1"/>
    <property type="match status" value="1"/>
</dbReference>
<dbReference type="InterPro" id="IPR036388">
    <property type="entry name" value="WH-like_DNA-bd_sf"/>
</dbReference>
<evidence type="ECO:0000256" key="1">
    <source>
        <dbReference type="SAM" id="MobiDB-lite"/>
    </source>
</evidence>
<organism evidence="4 5">
    <name type="scientific">Candidatus Corynebacterium faecigallinarum</name>
    <dbReference type="NCBI Taxonomy" id="2838528"/>
    <lineage>
        <taxon>Bacteria</taxon>
        <taxon>Bacillati</taxon>
        <taxon>Actinomycetota</taxon>
        <taxon>Actinomycetes</taxon>
        <taxon>Mycobacteriales</taxon>
        <taxon>Corynebacteriaceae</taxon>
        <taxon>Corynebacterium</taxon>
    </lineage>
</organism>
<dbReference type="PROSITE" id="PS51071">
    <property type="entry name" value="HTH_RPIR"/>
    <property type="match status" value="1"/>
</dbReference>
<dbReference type="InterPro" id="IPR046348">
    <property type="entry name" value="SIS_dom_sf"/>
</dbReference>
<dbReference type="GO" id="GO:0097367">
    <property type="term" value="F:carbohydrate derivative binding"/>
    <property type="evidence" value="ECO:0007669"/>
    <property type="project" value="InterPro"/>
</dbReference>